<dbReference type="InterPro" id="IPR045864">
    <property type="entry name" value="aa-tRNA-synth_II/BPL/LPL"/>
</dbReference>
<dbReference type="AlphaFoldDB" id="A0A0G0WKD2"/>
<keyword evidence="1" id="KW-0436">Ligase</keyword>
<evidence type="ECO:0000313" key="5">
    <source>
        <dbReference type="EMBL" id="KKS13285.1"/>
    </source>
</evidence>
<dbReference type="Pfam" id="PF00152">
    <property type="entry name" value="tRNA-synt_2"/>
    <property type="match status" value="1"/>
</dbReference>
<keyword evidence="3" id="KW-0067">ATP-binding</keyword>
<dbReference type="InterPro" id="IPR018149">
    <property type="entry name" value="Lys-tRNA-synth_II_C"/>
</dbReference>
<dbReference type="PRINTS" id="PR00982">
    <property type="entry name" value="TRNASYNTHLYS"/>
</dbReference>
<accession>A0A0G0WKD2</accession>
<name>A0A0G0WKD2_9BACT</name>
<dbReference type="Gene3D" id="3.30.930.10">
    <property type="entry name" value="Bira Bifunctional Protein, Domain 2"/>
    <property type="match status" value="1"/>
</dbReference>
<sequence>MRWQELKNNPIAKENLRLRGEILKSIREFFWQNGFLEVETPLLVKDGNLEPNLELFKTELKEIDGTKHSAYLITSPEYGLKKLLAAGFPKIFQFGKCFRNGEPWAGAHNPEFTMLEWYEAGESYLGLMDRVEELFKVIASPEVAKQSRIFEYQGQKIDFSLPWFRLTMREAWQKHAGVDLNDFLTYDTMFALVKEKKYTISAGDTWDDLFFKIFLSEVEPKIATLSQPVFLYNYPVQMAALARVKKDDPRYAERFELYIGGLEIANAYSELIDWQEQEKRFQNDVLLRQKLGKETIDYDRDLVAALKSGLPECAGISIGVDRLVMILTNSKKIEEIMPFTASELFKK</sequence>
<protein>
    <submittedName>
        <fullName evidence="5">Lysyl-tRNA synthetase</fullName>
    </submittedName>
</protein>
<dbReference type="EMBL" id="LCBP01000009">
    <property type="protein sequence ID" value="KKS13285.1"/>
    <property type="molecule type" value="Genomic_DNA"/>
</dbReference>
<comment type="caution">
    <text evidence="5">The sequence shown here is derived from an EMBL/GenBank/DDBJ whole genome shotgun (WGS) entry which is preliminary data.</text>
</comment>
<keyword evidence="5" id="KW-0030">Aminoacyl-tRNA synthetase</keyword>
<dbReference type="SUPFAM" id="SSF55681">
    <property type="entry name" value="Class II aaRS and biotin synthetases"/>
    <property type="match status" value="1"/>
</dbReference>
<dbReference type="NCBIfam" id="NF006828">
    <property type="entry name" value="PRK09350.1"/>
    <property type="match status" value="1"/>
</dbReference>
<organism evidence="5 6">
    <name type="scientific">Candidatus Magasanikbacteria bacterium GW2011_GWA2_41_55</name>
    <dbReference type="NCBI Taxonomy" id="1619038"/>
    <lineage>
        <taxon>Bacteria</taxon>
        <taxon>Candidatus Magasanikiibacteriota</taxon>
    </lineage>
</organism>
<dbReference type="InterPro" id="IPR006195">
    <property type="entry name" value="aa-tRNA-synth_II"/>
</dbReference>
<evidence type="ECO:0000259" key="4">
    <source>
        <dbReference type="PROSITE" id="PS50862"/>
    </source>
</evidence>
<dbReference type="InterPro" id="IPR004364">
    <property type="entry name" value="Aa-tRNA-synt_II"/>
</dbReference>
<dbReference type="GO" id="GO:0005524">
    <property type="term" value="F:ATP binding"/>
    <property type="evidence" value="ECO:0007669"/>
    <property type="project" value="UniProtKB-KW"/>
</dbReference>
<evidence type="ECO:0000256" key="3">
    <source>
        <dbReference type="ARBA" id="ARBA00022840"/>
    </source>
</evidence>
<dbReference type="GO" id="GO:0005829">
    <property type="term" value="C:cytosol"/>
    <property type="evidence" value="ECO:0007669"/>
    <property type="project" value="TreeGrafter"/>
</dbReference>
<evidence type="ECO:0000256" key="1">
    <source>
        <dbReference type="ARBA" id="ARBA00022598"/>
    </source>
</evidence>
<proteinExistence type="predicted"/>
<dbReference type="Proteomes" id="UP000034299">
    <property type="component" value="Unassembled WGS sequence"/>
</dbReference>
<dbReference type="PATRIC" id="fig|1619038.3.peg.248"/>
<dbReference type="GO" id="GO:0004824">
    <property type="term" value="F:lysine-tRNA ligase activity"/>
    <property type="evidence" value="ECO:0007669"/>
    <property type="project" value="InterPro"/>
</dbReference>
<dbReference type="GO" id="GO:0000049">
    <property type="term" value="F:tRNA binding"/>
    <property type="evidence" value="ECO:0007669"/>
    <property type="project" value="TreeGrafter"/>
</dbReference>
<keyword evidence="2" id="KW-0547">Nucleotide-binding</keyword>
<dbReference type="GO" id="GO:0006430">
    <property type="term" value="P:lysyl-tRNA aminoacylation"/>
    <property type="evidence" value="ECO:0007669"/>
    <property type="project" value="InterPro"/>
</dbReference>
<reference evidence="5 6" key="1">
    <citation type="journal article" date="2015" name="Nature">
        <title>rRNA introns, odd ribosomes, and small enigmatic genomes across a large radiation of phyla.</title>
        <authorList>
            <person name="Brown C.T."/>
            <person name="Hug L.A."/>
            <person name="Thomas B.C."/>
            <person name="Sharon I."/>
            <person name="Castelle C.J."/>
            <person name="Singh A."/>
            <person name="Wilkins M.J."/>
            <person name="Williams K.H."/>
            <person name="Banfield J.F."/>
        </authorList>
    </citation>
    <scope>NUCLEOTIDE SEQUENCE [LARGE SCALE GENOMIC DNA]</scope>
</reference>
<dbReference type="PANTHER" id="PTHR42918:SF6">
    <property type="entry name" value="ELONGATION FACTOR P--(R)-BETA-LYSINE LIGASE"/>
    <property type="match status" value="1"/>
</dbReference>
<feature type="domain" description="Aminoacyl-transfer RNA synthetases class-II family profile" evidence="4">
    <location>
        <begin position="16"/>
        <end position="338"/>
    </location>
</feature>
<gene>
    <name evidence="5" type="ORF">UU69_C0009G0020</name>
</gene>
<dbReference type="PROSITE" id="PS50862">
    <property type="entry name" value="AA_TRNA_LIGASE_II"/>
    <property type="match status" value="1"/>
</dbReference>
<dbReference type="NCBIfam" id="TIGR00462">
    <property type="entry name" value="genX"/>
    <property type="match status" value="1"/>
</dbReference>
<dbReference type="PANTHER" id="PTHR42918">
    <property type="entry name" value="LYSYL-TRNA SYNTHETASE"/>
    <property type="match status" value="1"/>
</dbReference>
<evidence type="ECO:0000256" key="2">
    <source>
        <dbReference type="ARBA" id="ARBA00022741"/>
    </source>
</evidence>
<dbReference type="InterPro" id="IPR004525">
    <property type="entry name" value="EpmA"/>
</dbReference>
<evidence type="ECO:0000313" key="6">
    <source>
        <dbReference type="Proteomes" id="UP000034299"/>
    </source>
</evidence>